<protein>
    <submittedName>
        <fullName evidence="3">Uncharacterized protein</fullName>
    </submittedName>
</protein>
<proteinExistence type="predicted"/>
<feature type="transmembrane region" description="Helical" evidence="2">
    <location>
        <begin position="66"/>
        <end position="86"/>
    </location>
</feature>
<evidence type="ECO:0000313" key="4">
    <source>
        <dbReference type="Proteomes" id="UP001215598"/>
    </source>
</evidence>
<feature type="compositionally biased region" description="Low complexity" evidence="1">
    <location>
        <begin position="27"/>
        <end position="41"/>
    </location>
</feature>
<evidence type="ECO:0000313" key="3">
    <source>
        <dbReference type="EMBL" id="KAJ7734657.1"/>
    </source>
</evidence>
<keyword evidence="2" id="KW-0812">Transmembrane</keyword>
<evidence type="ECO:0000256" key="2">
    <source>
        <dbReference type="SAM" id="Phobius"/>
    </source>
</evidence>
<sequence length="131" mass="13990">MHLRPPPQQKVPQDYDSSQDEVELASLSSVSSAFSNSTDSTPAGPPPSRASSLPSMSRPFPSFKTLILLLVLINIFMMIFCLKAQISTLNTVGRLAEEAGTRGSGTVSNASAKRGMQAAEGELVEMSENMD</sequence>
<gene>
    <name evidence="3" type="ORF">B0H16DRAFT_1892454</name>
</gene>
<keyword evidence="2" id="KW-1133">Transmembrane helix</keyword>
<dbReference type="EMBL" id="JARKIB010000131">
    <property type="protein sequence ID" value="KAJ7734657.1"/>
    <property type="molecule type" value="Genomic_DNA"/>
</dbReference>
<reference evidence="3" key="1">
    <citation type="submission" date="2023-03" db="EMBL/GenBank/DDBJ databases">
        <title>Massive genome expansion in bonnet fungi (Mycena s.s.) driven by repeated elements and novel gene families across ecological guilds.</title>
        <authorList>
            <consortium name="Lawrence Berkeley National Laboratory"/>
            <person name="Harder C.B."/>
            <person name="Miyauchi S."/>
            <person name="Viragh M."/>
            <person name="Kuo A."/>
            <person name="Thoen E."/>
            <person name="Andreopoulos B."/>
            <person name="Lu D."/>
            <person name="Skrede I."/>
            <person name="Drula E."/>
            <person name="Henrissat B."/>
            <person name="Morin E."/>
            <person name="Kohler A."/>
            <person name="Barry K."/>
            <person name="LaButti K."/>
            <person name="Morin E."/>
            <person name="Salamov A."/>
            <person name="Lipzen A."/>
            <person name="Mereny Z."/>
            <person name="Hegedus B."/>
            <person name="Baldrian P."/>
            <person name="Stursova M."/>
            <person name="Weitz H."/>
            <person name="Taylor A."/>
            <person name="Grigoriev I.V."/>
            <person name="Nagy L.G."/>
            <person name="Martin F."/>
            <person name="Kauserud H."/>
        </authorList>
    </citation>
    <scope>NUCLEOTIDE SEQUENCE</scope>
    <source>
        <strain evidence="3">CBHHK182m</strain>
    </source>
</reference>
<name>A0AAD7I461_9AGAR</name>
<accession>A0AAD7I461</accession>
<keyword evidence="4" id="KW-1185">Reference proteome</keyword>
<evidence type="ECO:0000256" key="1">
    <source>
        <dbReference type="SAM" id="MobiDB-lite"/>
    </source>
</evidence>
<dbReference type="AlphaFoldDB" id="A0AAD7I461"/>
<comment type="caution">
    <text evidence="3">The sequence shown here is derived from an EMBL/GenBank/DDBJ whole genome shotgun (WGS) entry which is preliminary data.</text>
</comment>
<dbReference type="Proteomes" id="UP001215598">
    <property type="component" value="Unassembled WGS sequence"/>
</dbReference>
<feature type="region of interest" description="Disordered" evidence="1">
    <location>
        <begin position="27"/>
        <end position="56"/>
    </location>
</feature>
<keyword evidence="2" id="KW-0472">Membrane</keyword>
<organism evidence="3 4">
    <name type="scientific">Mycena metata</name>
    <dbReference type="NCBI Taxonomy" id="1033252"/>
    <lineage>
        <taxon>Eukaryota</taxon>
        <taxon>Fungi</taxon>
        <taxon>Dikarya</taxon>
        <taxon>Basidiomycota</taxon>
        <taxon>Agaricomycotina</taxon>
        <taxon>Agaricomycetes</taxon>
        <taxon>Agaricomycetidae</taxon>
        <taxon>Agaricales</taxon>
        <taxon>Marasmiineae</taxon>
        <taxon>Mycenaceae</taxon>
        <taxon>Mycena</taxon>
    </lineage>
</organism>